<keyword evidence="6" id="KW-0663">Pyridoxal phosphate</keyword>
<dbReference type="InterPro" id="IPR000796">
    <property type="entry name" value="Asp_trans"/>
</dbReference>
<reference evidence="9" key="1">
    <citation type="submission" date="2013-12" db="EMBL/GenBank/DDBJ databases">
        <authorList>
            <person name="Omoto C.K."/>
            <person name="Sibley D."/>
            <person name="Venepally P."/>
            <person name="Hadjithomas M."/>
            <person name="Karamycheva S."/>
            <person name="Brunk B."/>
            <person name="Roos D."/>
            <person name="Caler E."/>
            <person name="Lorenzi H."/>
        </authorList>
    </citation>
    <scope>NUCLEOTIDE SEQUENCE</scope>
</reference>
<protein>
    <submittedName>
        <fullName evidence="9">Aspartate aminotransferase</fullName>
        <ecNumber evidence="9">2.6.1.1</ecNumber>
    </submittedName>
</protein>
<gene>
    <name evidence="9" type="ORF">GNI_027730</name>
</gene>
<dbReference type="Pfam" id="PF00155">
    <property type="entry name" value="Aminotran_1_2"/>
    <property type="match status" value="1"/>
</dbReference>
<keyword evidence="7" id="KW-0175">Coiled coil</keyword>
<dbReference type="EMBL" id="AFNH02000207">
    <property type="protein sequence ID" value="EZG79270.1"/>
    <property type="molecule type" value="Genomic_DNA"/>
</dbReference>
<evidence type="ECO:0000256" key="6">
    <source>
        <dbReference type="ARBA" id="ARBA00022898"/>
    </source>
</evidence>
<accession>A0A023BBH7</accession>
<comment type="cofactor">
    <cofactor evidence="1">
        <name>pyridoxal 5'-phosphate</name>
        <dbReference type="ChEBI" id="CHEBI:597326"/>
    </cofactor>
</comment>
<dbReference type="eggNOG" id="KOG1411">
    <property type="taxonomic scope" value="Eukaryota"/>
</dbReference>
<dbReference type="SUPFAM" id="SSF53383">
    <property type="entry name" value="PLP-dependent transferases"/>
    <property type="match status" value="1"/>
</dbReference>
<dbReference type="InterPro" id="IPR015421">
    <property type="entry name" value="PyrdxlP-dep_Trfase_major"/>
</dbReference>
<evidence type="ECO:0000256" key="3">
    <source>
        <dbReference type="ARBA" id="ARBA00011738"/>
    </source>
</evidence>
<dbReference type="Proteomes" id="UP000019763">
    <property type="component" value="Unassembled WGS sequence"/>
</dbReference>
<sequence length="409" mass="46045">MWSELPPPEDDKIFGIAKEYRNDKTHEQKVNLSIGAYVDESGKAICFKSVQKAMSNCAKDPEVGYLMPRGDLVFCELSQKLLFSVPEVDDRIVSIQAPSGTGALTVAANLCKELFSRTASQPVAYVSNPTWPIHKTLFGVQCGYVVKEYGYWDAAKLTIDDAKFRSDMDSANEHSVIITHACAHNPTGQDLSHEQWEFVFDVCRRKQHILVIDCAYQGFASGDFERDAWAVRRAYEIGVQTENQKEKLCFIVCQSYAKNMGLYGHRCGCCHIFAPGKESAEKVLSMASKIARRIWSNPPRMGSDVVKAILLDPQLKQEWIQELQGVSEKIRLLRAKLRTALEQRTPMDWAHLTNQIGMFAYTGLRPDQCKRLRAEYGVYLLDTGRISVPGCTFENIDYIADSISSVLNC</sequence>
<feature type="coiled-coil region" evidence="7">
    <location>
        <begin position="316"/>
        <end position="343"/>
    </location>
</feature>
<dbReference type="PANTHER" id="PTHR11879:SF22">
    <property type="entry name" value="ASPARTATE AMINOTRANSFERASE, MITOCHONDRIAL"/>
    <property type="match status" value="1"/>
</dbReference>
<comment type="similarity">
    <text evidence="2">Belongs to the class-I pyridoxal-phosphate-dependent aminotransferase family.</text>
</comment>
<name>A0A023BBH7_GRENI</name>
<dbReference type="GO" id="GO:0006520">
    <property type="term" value="P:amino acid metabolic process"/>
    <property type="evidence" value="ECO:0007669"/>
    <property type="project" value="InterPro"/>
</dbReference>
<evidence type="ECO:0000259" key="8">
    <source>
        <dbReference type="Pfam" id="PF00155"/>
    </source>
</evidence>
<dbReference type="OMA" id="MQAVSVK"/>
<dbReference type="GO" id="GO:0030170">
    <property type="term" value="F:pyridoxal phosphate binding"/>
    <property type="evidence" value="ECO:0007669"/>
    <property type="project" value="InterPro"/>
</dbReference>
<dbReference type="PRINTS" id="PR00799">
    <property type="entry name" value="TRANSAMINASE"/>
</dbReference>
<dbReference type="Gene3D" id="3.90.1150.10">
    <property type="entry name" value="Aspartate Aminotransferase, domain 1"/>
    <property type="match status" value="1"/>
</dbReference>
<dbReference type="GeneID" id="22911207"/>
<proteinExistence type="inferred from homology"/>
<evidence type="ECO:0000256" key="5">
    <source>
        <dbReference type="ARBA" id="ARBA00022679"/>
    </source>
</evidence>
<dbReference type="InterPro" id="IPR015424">
    <property type="entry name" value="PyrdxlP-dep_Trfase"/>
</dbReference>
<dbReference type="GO" id="GO:0004069">
    <property type="term" value="F:L-aspartate:2-oxoglutarate aminotransferase activity"/>
    <property type="evidence" value="ECO:0007669"/>
    <property type="project" value="UniProtKB-EC"/>
</dbReference>
<evidence type="ECO:0000256" key="2">
    <source>
        <dbReference type="ARBA" id="ARBA00007441"/>
    </source>
</evidence>
<dbReference type="AlphaFoldDB" id="A0A023BBH7"/>
<dbReference type="InterPro" id="IPR004839">
    <property type="entry name" value="Aminotransferase_I/II_large"/>
</dbReference>
<dbReference type="CDD" id="cd00609">
    <property type="entry name" value="AAT_like"/>
    <property type="match status" value="1"/>
</dbReference>
<evidence type="ECO:0000313" key="9">
    <source>
        <dbReference type="EMBL" id="EZG79270.1"/>
    </source>
</evidence>
<keyword evidence="4 9" id="KW-0032">Aminotransferase</keyword>
<evidence type="ECO:0000256" key="1">
    <source>
        <dbReference type="ARBA" id="ARBA00001933"/>
    </source>
</evidence>
<dbReference type="OrthoDB" id="6752799at2759"/>
<comment type="caution">
    <text evidence="9">The sequence shown here is derived from an EMBL/GenBank/DDBJ whole genome shotgun (WGS) entry which is preliminary data.</text>
</comment>
<dbReference type="RefSeq" id="XP_011129087.1">
    <property type="nucleotide sequence ID" value="XM_011130785.1"/>
</dbReference>
<keyword evidence="10" id="KW-1185">Reference proteome</keyword>
<comment type="subunit">
    <text evidence="3">Homodimer.</text>
</comment>
<organism evidence="9 10">
    <name type="scientific">Gregarina niphandrodes</name>
    <name type="common">Septate eugregarine</name>
    <dbReference type="NCBI Taxonomy" id="110365"/>
    <lineage>
        <taxon>Eukaryota</taxon>
        <taxon>Sar</taxon>
        <taxon>Alveolata</taxon>
        <taxon>Apicomplexa</taxon>
        <taxon>Conoidasida</taxon>
        <taxon>Gregarinasina</taxon>
        <taxon>Eugregarinorida</taxon>
        <taxon>Gregarinidae</taxon>
        <taxon>Gregarina</taxon>
    </lineage>
</organism>
<dbReference type="InterPro" id="IPR015422">
    <property type="entry name" value="PyrdxlP-dep_Trfase_small"/>
</dbReference>
<dbReference type="EC" id="2.6.1.1" evidence="9"/>
<dbReference type="GO" id="GO:0005739">
    <property type="term" value="C:mitochondrion"/>
    <property type="evidence" value="ECO:0007669"/>
    <property type="project" value="TreeGrafter"/>
</dbReference>
<dbReference type="Gene3D" id="3.40.640.10">
    <property type="entry name" value="Type I PLP-dependent aspartate aminotransferase-like (Major domain)"/>
    <property type="match status" value="1"/>
</dbReference>
<keyword evidence="5 9" id="KW-0808">Transferase</keyword>
<feature type="domain" description="Aminotransferase class I/classII large" evidence="8">
    <location>
        <begin position="28"/>
        <end position="403"/>
    </location>
</feature>
<evidence type="ECO:0000313" key="10">
    <source>
        <dbReference type="Proteomes" id="UP000019763"/>
    </source>
</evidence>
<dbReference type="PANTHER" id="PTHR11879">
    <property type="entry name" value="ASPARTATE AMINOTRANSFERASE"/>
    <property type="match status" value="1"/>
</dbReference>
<dbReference type="VEuPathDB" id="CryptoDB:GNI_027730"/>
<evidence type="ECO:0000256" key="4">
    <source>
        <dbReference type="ARBA" id="ARBA00022576"/>
    </source>
</evidence>
<evidence type="ECO:0000256" key="7">
    <source>
        <dbReference type="SAM" id="Coils"/>
    </source>
</evidence>